<dbReference type="HAMAP" id="MF_00031">
    <property type="entry name" value="DNA_HJ_migration_RuvA"/>
    <property type="match status" value="1"/>
</dbReference>
<feature type="domain" description="Helix-hairpin-helix DNA-binding motif class 1" evidence="7">
    <location>
        <begin position="109"/>
        <end position="128"/>
    </location>
</feature>
<dbReference type="SUPFAM" id="SSF47781">
    <property type="entry name" value="RuvA domain 2-like"/>
    <property type="match status" value="1"/>
</dbReference>
<dbReference type="Pfam" id="PF07499">
    <property type="entry name" value="RuvA_C"/>
    <property type="match status" value="1"/>
</dbReference>
<dbReference type="GO" id="GO:0048476">
    <property type="term" value="C:Holliday junction resolvase complex"/>
    <property type="evidence" value="ECO:0007669"/>
    <property type="project" value="UniProtKB-UniRule"/>
</dbReference>
<dbReference type="SMART" id="SM00278">
    <property type="entry name" value="HhH1"/>
    <property type="match status" value="2"/>
</dbReference>
<dbReference type="CDD" id="cd14332">
    <property type="entry name" value="UBA_RuvA_C"/>
    <property type="match status" value="1"/>
</dbReference>
<evidence type="ECO:0000313" key="8">
    <source>
        <dbReference type="EMBL" id="TXD36410.1"/>
    </source>
</evidence>
<dbReference type="RefSeq" id="WP_146974360.1">
    <property type="nucleotide sequence ID" value="NZ_VOSL01000044.1"/>
</dbReference>
<evidence type="ECO:0000259" key="7">
    <source>
        <dbReference type="SMART" id="SM00278"/>
    </source>
</evidence>
<dbReference type="InterPro" id="IPR011114">
    <property type="entry name" value="RuvA_C"/>
</dbReference>
<comment type="subcellular location">
    <subcellularLocation>
        <location evidence="6">Cytoplasm</location>
    </subcellularLocation>
</comment>
<comment type="function">
    <text evidence="6">The RuvA-RuvB-RuvC complex processes Holliday junction (HJ) DNA during genetic recombination and DNA repair, while the RuvA-RuvB complex plays an important role in the rescue of blocked DNA replication forks via replication fork reversal (RFR). RuvA specifically binds to HJ cruciform DNA, conferring on it an open structure. The RuvB hexamer acts as an ATP-dependent pump, pulling dsDNA into and through the RuvAB complex. HJ branch migration allows RuvC to scan DNA until it finds its consensus sequence, where it cleaves and resolves the cruciform DNA.</text>
</comment>
<dbReference type="InterPro" id="IPR010994">
    <property type="entry name" value="RuvA_2-like"/>
</dbReference>
<dbReference type="SUPFAM" id="SSF50249">
    <property type="entry name" value="Nucleic acid-binding proteins"/>
    <property type="match status" value="1"/>
</dbReference>
<accession>A0A5C6X813</accession>
<dbReference type="GO" id="GO:0005737">
    <property type="term" value="C:cytoplasm"/>
    <property type="evidence" value="ECO:0007669"/>
    <property type="project" value="UniProtKB-SubCell"/>
</dbReference>
<name>A0A5C6X813_9DELT</name>
<dbReference type="InterPro" id="IPR012340">
    <property type="entry name" value="NA-bd_OB-fold"/>
</dbReference>
<evidence type="ECO:0000313" key="9">
    <source>
        <dbReference type="Proteomes" id="UP000321046"/>
    </source>
</evidence>
<gene>
    <name evidence="6 8" type="primary">ruvA</name>
    <name evidence="8" type="ORF">FRC96_10040</name>
</gene>
<evidence type="ECO:0000256" key="3">
    <source>
        <dbReference type="ARBA" id="ARBA00023125"/>
    </source>
</evidence>
<protein>
    <recommendedName>
        <fullName evidence="6">Holliday junction branch migration complex subunit RuvA</fullName>
    </recommendedName>
</protein>
<evidence type="ECO:0000256" key="4">
    <source>
        <dbReference type="ARBA" id="ARBA00023172"/>
    </source>
</evidence>
<keyword evidence="2 6" id="KW-0227">DNA damage</keyword>
<dbReference type="GO" id="GO:0006310">
    <property type="term" value="P:DNA recombination"/>
    <property type="evidence" value="ECO:0007669"/>
    <property type="project" value="UniProtKB-UniRule"/>
</dbReference>
<comment type="domain">
    <text evidence="6">Has three domains with a flexible linker between the domains II and III and assumes an 'L' shape. Domain III is highly mobile and contacts RuvB.</text>
</comment>
<keyword evidence="1 6" id="KW-0963">Cytoplasm</keyword>
<dbReference type="GO" id="GO:0009378">
    <property type="term" value="F:four-way junction helicase activity"/>
    <property type="evidence" value="ECO:0007669"/>
    <property type="project" value="InterPro"/>
</dbReference>
<dbReference type="GO" id="GO:0005524">
    <property type="term" value="F:ATP binding"/>
    <property type="evidence" value="ECO:0007669"/>
    <property type="project" value="InterPro"/>
</dbReference>
<comment type="subunit">
    <text evidence="6">Homotetramer. Forms an RuvA(8)-RuvB(12)-Holliday junction (HJ) complex. HJ DNA is sandwiched between 2 RuvA tetramers; dsDNA enters through RuvA and exits via RuvB. An RuvB hexamer assembles on each DNA strand where it exits the tetramer. Each RuvB hexamer is contacted by two RuvA subunits (via domain III) on 2 adjacent RuvB subunits; this complex drives branch migration. In the full resolvosome a probable DNA-RuvA(4)-RuvB(12)-RuvC(2) complex forms which resolves the HJ.</text>
</comment>
<dbReference type="InterPro" id="IPR013849">
    <property type="entry name" value="DNA_helicase_Holl-junc_RuvA_I"/>
</dbReference>
<feature type="domain" description="Helix-hairpin-helix DNA-binding motif class 1" evidence="7">
    <location>
        <begin position="74"/>
        <end position="93"/>
    </location>
</feature>
<comment type="caution">
    <text evidence="8">The sequence shown here is derived from an EMBL/GenBank/DDBJ whole genome shotgun (WGS) entry which is preliminary data.</text>
</comment>
<dbReference type="NCBIfam" id="TIGR00084">
    <property type="entry name" value="ruvA"/>
    <property type="match status" value="1"/>
</dbReference>
<dbReference type="Gene3D" id="1.10.8.10">
    <property type="entry name" value="DNA helicase RuvA subunit, C-terminal domain"/>
    <property type="match status" value="1"/>
</dbReference>
<dbReference type="EMBL" id="VOSL01000044">
    <property type="protein sequence ID" value="TXD36410.1"/>
    <property type="molecule type" value="Genomic_DNA"/>
</dbReference>
<dbReference type="GO" id="GO:0000400">
    <property type="term" value="F:four-way junction DNA binding"/>
    <property type="evidence" value="ECO:0007669"/>
    <property type="project" value="UniProtKB-UniRule"/>
</dbReference>
<evidence type="ECO:0000256" key="6">
    <source>
        <dbReference type="HAMAP-Rule" id="MF_00031"/>
    </source>
</evidence>
<dbReference type="Gene3D" id="2.40.50.140">
    <property type="entry name" value="Nucleic acid-binding proteins"/>
    <property type="match status" value="1"/>
</dbReference>
<reference evidence="8 9" key="1">
    <citation type="submission" date="2019-08" db="EMBL/GenBank/DDBJ databases">
        <title>Bradymonadales sp. TMQ2.</title>
        <authorList>
            <person name="Liang Q."/>
        </authorList>
    </citation>
    <scope>NUCLEOTIDE SEQUENCE [LARGE SCALE GENOMIC DNA]</scope>
    <source>
        <strain evidence="8 9">TMQ2</strain>
    </source>
</reference>
<dbReference type="Proteomes" id="UP000321046">
    <property type="component" value="Unassembled WGS sequence"/>
</dbReference>
<dbReference type="Gene3D" id="1.10.150.20">
    <property type="entry name" value="5' to 3' exonuclease, C-terminal subdomain"/>
    <property type="match status" value="1"/>
</dbReference>
<sequence length="198" mass="21542">MIAHLTGRLLTTELDSVILDVRGVGYQVFVPVGSAGKLRPNEAGEVSLWIHTSVREDAIQLYGFASGDERRLFAKLISVSGIGPKIGLAVLSDLDPADVVMAVELDRVDTFTKVSGIGKKTAQRLILELKNALGDFSFERSVSEVAVERSAIDDLRSALQNLGYPPAMVDDTVDHVAREATDDQPVEELLRMALKLLR</sequence>
<keyword evidence="5 6" id="KW-0234">DNA repair</keyword>
<evidence type="ECO:0000256" key="1">
    <source>
        <dbReference type="ARBA" id="ARBA00022490"/>
    </source>
</evidence>
<keyword evidence="4 6" id="KW-0233">DNA recombination</keyword>
<dbReference type="Pfam" id="PF01330">
    <property type="entry name" value="RuvA_N"/>
    <property type="match status" value="1"/>
</dbReference>
<dbReference type="InterPro" id="IPR036267">
    <property type="entry name" value="RuvA_C_sf"/>
</dbReference>
<evidence type="ECO:0000256" key="5">
    <source>
        <dbReference type="ARBA" id="ARBA00023204"/>
    </source>
</evidence>
<dbReference type="Pfam" id="PF14520">
    <property type="entry name" value="HHH_5"/>
    <property type="match status" value="1"/>
</dbReference>
<comment type="caution">
    <text evidence="6">Lacks conserved residue(s) required for the propagation of feature annotation.</text>
</comment>
<organism evidence="8 9">
    <name type="scientific">Lujinxingia vulgaris</name>
    <dbReference type="NCBI Taxonomy" id="2600176"/>
    <lineage>
        <taxon>Bacteria</taxon>
        <taxon>Deltaproteobacteria</taxon>
        <taxon>Bradymonadales</taxon>
        <taxon>Lujinxingiaceae</taxon>
        <taxon>Lujinxingia</taxon>
    </lineage>
</organism>
<dbReference type="OrthoDB" id="5293449at2"/>
<feature type="region of interest" description="Domain III" evidence="6">
    <location>
        <begin position="150"/>
        <end position="198"/>
    </location>
</feature>
<dbReference type="InterPro" id="IPR003583">
    <property type="entry name" value="Hlx-hairpin-Hlx_DNA-bd_motif"/>
</dbReference>
<dbReference type="SUPFAM" id="SSF46929">
    <property type="entry name" value="DNA helicase RuvA subunit, C-terminal domain"/>
    <property type="match status" value="1"/>
</dbReference>
<comment type="similarity">
    <text evidence="6">Belongs to the RuvA family.</text>
</comment>
<dbReference type="GO" id="GO:0006281">
    <property type="term" value="P:DNA repair"/>
    <property type="evidence" value="ECO:0007669"/>
    <property type="project" value="UniProtKB-UniRule"/>
</dbReference>
<keyword evidence="3 6" id="KW-0238">DNA-binding</keyword>
<dbReference type="InterPro" id="IPR000085">
    <property type="entry name" value="RuvA"/>
</dbReference>
<evidence type="ECO:0000256" key="2">
    <source>
        <dbReference type="ARBA" id="ARBA00022763"/>
    </source>
</evidence>
<dbReference type="AlphaFoldDB" id="A0A5C6X813"/>
<dbReference type="GO" id="GO:0009379">
    <property type="term" value="C:Holliday junction helicase complex"/>
    <property type="evidence" value="ECO:0007669"/>
    <property type="project" value="InterPro"/>
</dbReference>
<proteinExistence type="inferred from homology"/>